<evidence type="ECO:0000256" key="4">
    <source>
        <dbReference type="ARBA" id="ARBA00022692"/>
    </source>
</evidence>
<evidence type="ECO:0000256" key="3">
    <source>
        <dbReference type="ARBA" id="ARBA00022475"/>
    </source>
</evidence>
<gene>
    <name evidence="8" type="ORF">SAMN06295916_1524</name>
</gene>
<feature type="transmembrane region" description="Helical" evidence="7">
    <location>
        <begin position="98"/>
        <end position="119"/>
    </location>
</feature>
<comment type="similarity">
    <text evidence="2">Belongs to the DoxX family.</text>
</comment>
<evidence type="ECO:0000256" key="1">
    <source>
        <dbReference type="ARBA" id="ARBA00004651"/>
    </source>
</evidence>
<proteinExistence type="inferred from homology"/>
<dbReference type="OrthoDB" id="9792760at2"/>
<keyword evidence="9" id="KW-1185">Reference proteome</keyword>
<dbReference type="EMBL" id="FYEX01000002">
    <property type="protein sequence ID" value="SNC72207.1"/>
    <property type="molecule type" value="Genomic_DNA"/>
</dbReference>
<dbReference type="GO" id="GO:0005886">
    <property type="term" value="C:plasma membrane"/>
    <property type="evidence" value="ECO:0007669"/>
    <property type="project" value="UniProtKB-SubCell"/>
</dbReference>
<evidence type="ECO:0000256" key="7">
    <source>
        <dbReference type="SAM" id="Phobius"/>
    </source>
</evidence>
<accession>A0A212U1R7</accession>
<dbReference type="PANTHER" id="PTHR33452:SF1">
    <property type="entry name" value="INNER MEMBRANE PROTEIN YPHA-RELATED"/>
    <property type="match status" value="1"/>
</dbReference>
<evidence type="ECO:0000256" key="6">
    <source>
        <dbReference type="ARBA" id="ARBA00023136"/>
    </source>
</evidence>
<keyword evidence="3" id="KW-1003">Cell membrane</keyword>
<name>A0A212U1R7_9BURK</name>
<dbReference type="PANTHER" id="PTHR33452">
    <property type="entry name" value="OXIDOREDUCTASE CATD-RELATED"/>
    <property type="match status" value="1"/>
</dbReference>
<evidence type="ECO:0000313" key="8">
    <source>
        <dbReference type="EMBL" id="SNC72207.1"/>
    </source>
</evidence>
<evidence type="ECO:0000313" key="9">
    <source>
        <dbReference type="Proteomes" id="UP000197215"/>
    </source>
</evidence>
<comment type="subcellular location">
    <subcellularLocation>
        <location evidence="1">Cell membrane</location>
        <topology evidence="1">Multi-pass membrane protein</topology>
    </subcellularLocation>
</comment>
<dbReference type="InterPro" id="IPR032808">
    <property type="entry name" value="DoxX"/>
</dbReference>
<feature type="transmembrane region" description="Helical" evidence="7">
    <location>
        <begin position="7"/>
        <end position="25"/>
    </location>
</feature>
<evidence type="ECO:0000256" key="5">
    <source>
        <dbReference type="ARBA" id="ARBA00022989"/>
    </source>
</evidence>
<keyword evidence="5 7" id="KW-1133">Transmembrane helix</keyword>
<sequence length="134" mass="13738">MKNLENVLNLLGRIAIAALFLPAGLNKLMGVEGTTGYFASLGLPAVAILVWVVIAIEILGGLALILGYHTRFVAISLAIFTVLASITGHAFWAAPADAAFIAQLLFFKNIAVTGGLLVLASSGAGSISIDGCKA</sequence>
<keyword evidence="6 7" id="KW-0472">Membrane</keyword>
<dbReference type="InterPro" id="IPR051907">
    <property type="entry name" value="DoxX-like_oxidoreductase"/>
</dbReference>
<dbReference type="AlphaFoldDB" id="A0A212U1R7"/>
<feature type="transmembrane region" description="Helical" evidence="7">
    <location>
        <begin position="72"/>
        <end position="92"/>
    </location>
</feature>
<dbReference type="Proteomes" id="UP000197215">
    <property type="component" value="Unassembled WGS sequence"/>
</dbReference>
<feature type="transmembrane region" description="Helical" evidence="7">
    <location>
        <begin position="37"/>
        <end position="65"/>
    </location>
</feature>
<keyword evidence="4 7" id="KW-0812">Transmembrane</keyword>
<protein>
    <submittedName>
        <fullName evidence="8">Putative oxidoreductase</fullName>
    </submittedName>
</protein>
<organism evidence="8 9">
    <name type="scientific">Polynucleobacter victoriensis</name>
    <dbReference type="NCBI Taxonomy" id="2049319"/>
    <lineage>
        <taxon>Bacteria</taxon>
        <taxon>Pseudomonadati</taxon>
        <taxon>Pseudomonadota</taxon>
        <taxon>Betaproteobacteria</taxon>
        <taxon>Burkholderiales</taxon>
        <taxon>Burkholderiaceae</taxon>
        <taxon>Polynucleobacter</taxon>
    </lineage>
</organism>
<dbReference type="Pfam" id="PF07681">
    <property type="entry name" value="DoxX"/>
    <property type="match status" value="1"/>
</dbReference>
<reference evidence="8 9" key="1">
    <citation type="submission" date="2017-06" db="EMBL/GenBank/DDBJ databases">
        <authorList>
            <person name="Kim H.J."/>
            <person name="Triplett B.A."/>
        </authorList>
    </citation>
    <scope>NUCLEOTIDE SEQUENCE [LARGE SCALE GENOMIC DNA]</scope>
    <source>
        <strain evidence="8 9">MWH-VicM1</strain>
    </source>
</reference>
<evidence type="ECO:0000256" key="2">
    <source>
        <dbReference type="ARBA" id="ARBA00006679"/>
    </source>
</evidence>